<keyword evidence="2" id="KW-1185">Reference proteome</keyword>
<dbReference type="AlphaFoldDB" id="A0A822XS83"/>
<gene>
    <name evidence="1" type="ORF">HUJ06_023474</name>
</gene>
<organism evidence="1 2">
    <name type="scientific">Nelumbo nucifera</name>
    <name type="common">Sacred lotus</name>
    <dbReference type="NCBI Taxonomy" id="4432"/>
    <lineage>
        <taxon>Eukaryota</taxon>
        <taxon>Viridiplantae</taxon>
        <taxon>Streptophyta</taxon>
        <taxon>Embryophyta</taxon>
        <taxon>Tracheophyta</taxon>
        <taxon>Spermatophyta</taxon>
        <taxon>Magnoliopsida</taxon>
        <taxon>Proteales</taxon>
        <taxon>Nelumbonaceae</taxon>
        <taxon>Nelumbo</taxon>
    </lineage>
</organism>
<dbReference type="EMBL" id="DUZY01000001">
    <property type="protein sequence ID" value="DAD22011.1"/>
    <property type="molecule type" value="Genomic_DNA"/>
</dbReference>
<comment type="caution">
    <text evidence="1">The sequence shown here is derived from an EMBL/GenBank/DDBJ whole genome shotgun (WGS) entry which is preliminary data.</text>
</comment>
<sequence length="126" mass="14390">MNSDRNIVELKKNSVQISCFPIVEGRFIPHKLRCQLSSPQRPTSSRVVRQRTDKYLGYLNLNGSGDQNGKLESTFSNELPSSWSNPSRLIPHCTRRDCRAVSSACFSTEEMFRESETRCSSVACRW</sequence>
<reference evidence="1 2" key="1">
    <citation type="journal article" date="2020" name="Mol. Biol. Evol.">
        <title>Distinct Expression and Methylation Patterns for Genes with Different Fates following a Single Whole-Genome Duplication in Flowering Plants.</title>
        <authorList>
            <person name="Shi T."/>
            <person name="Rahmani R.S."/>
            <person name="Gugger P.F."/>
            <person name="Wang M."/>
            <person name="Li H."/>
            <person name="Zhang Y."/>
            <person name="Li Z."/>
            <person name="Wang Q."/>
            <person name="Van de Peer Y."/>
            <person name="Marchal K."/>
            <person name="Chen J."/>
        </authorList>
    </citation>
    <scope>NUCLEOTIDE SEQUENCE [LARGE SCALE GENOMIC DNA]</scope>
    <source>
        <tissue evidence="1">Leaf</tissue>
    </source>
</reference>
<evidence type="ECO:0000313" key="1">
    <source>
        <dbReference type="EMBL" id="DAD22011.1"/>
    </source>
</evidence>
<protein>
    <submittedName>
        <fullName evidence="1">Uncharacterized protein</fullName>
    </submittedName>
</protein>
<name>A0A822XS83_NELNU</name>
<dbReference type="Proteomes" id="UP000607653">
    <property type="component" value="Unassembled WGS sequence"/>
</dbReference>
<evidence type="ECO:0000313" key="2">
    <source>
        <dbReference type="Proteomes" id="UP000607653"/>
    </source>
</evidence>
<proteinExistence type="predicted"/>
<accession>A0A822XS83</accession>